<name>A0A084BB98_STACB</name>
<dbReference type="AlphaFoldDB" id="A0A084BB98"/>
<dbReference type="Gene3D" id="3.30.710.10">
    <property type="entry name" value="Potassium Channel Kv1.1, Chain A"/>
    <property type="match status" value="1"/>
</dbReference>
<dbReference type="EMBL" id="KL647473">
    <property type="protein sequence ID" value="KEY74827.1"/>
    <property type="molecule type" value="Genomic_DNA"/>
</dbReference>
<accession>A0A084BB98</accession>
<reference evidence="1 2" key="1">
    <citation type="journal article" date="2014" name="BMC Genomics">
        <title>Comparative genome sequencing reveals chemotype-specific gene clusters in the toxigenic black mold Stachybotrys.</title>
        <authorList>
            <person name="Semeiks J."/>
            <person name="Borek D."/>
            <person name="Otwinowski Z."/>
            <person name="Grishin N.V."/>
        </authorList>
    </citation>
    <scope>NUCLEOTIDE SEQUENCE [LARGE SCALE GENOMIC DNA]</scope>
    <source>
        <strain evidence="2">CBS 109288 / IBT 7711</strain>
    </source>
</reference>
<evidence type="ECO:0008006" key="3">
    <source>
        <dbReference type="Google" id="ProtNLM"/>
    </source>
</evidence>
<dbReference type="Proteomes" id="UP000028045">
    <property type="component" value="Unassembled WGS sequence"/>
</dbReference>
<sequence>MLASTYFRNMLNGQWAEASSSAGALRTIKEHDWDEAAFVIVLDIIHGHHREVPNSLALQLLCKISVIVDFYCCHEVVEPTVQQWLGNMTIFPKTYDQECLLWLSVSWVFSLHDVFQNMMKLVIVHSTSLQNVSSLPIGEVLEKLDSIRVSRVTKILKALDDLKSELLTDKPKCSFECSTMMLGLLARVMHALTSTKEPVSEPYVGYNPTSIKELIAQHQMRSSRETSRHRNHHKCTISDSLKGALEAISHDFVGLKLKDIRGDPETSDSKRRRVEV</sequence>
<dbReference type="OrthoDB" id="5326346at2759"/>
<proteinExistence type="predicted"/>
<gene>
    <name evidence="1" type="ORF">S7711_11044</name>
</gene>
<protein>
    <recommendedName>
        <fullName evidence="3">BTB domain-containing protein</fullName>
    </recommendedName>
</protein>
<dbReference type="HOGENOM" id="CLU_031555_0_1_1"/>
<keyword evidence="2" id="KW-1185">Reference proteome</keyword>
<evidence type="ECO:0000313" key="2">
    <source>
        <dbReference type="Proteomes" id="UP000028045"/>
    </source>
</evidence>
<organism evidence="1 2">
    <name type="scientific">Stachybotrys chartarum (strain CBS 109288 / IBT 7711)</name>
    <name type="common">Toxic black mold</name>
    <name type="synonym">Stilbospora chartarum</name>
    <dbReference type="NCBI Taxonomy" id="1280523"/>
    <lineage>
        <taxon>Eukaryota</taxon>
        <taxon>Fungi</taxon>
        <taxon>Dikarya</taxon>
        <taxon>Ascomycota</taxon>
        <taxon>Pezizomycotina</taxon>
        <taxon>Sordariomycetes</taxon>
        <taxon>Hypocreomycetidae</taxon>
        <taxon>Hypocreales</taxon>
        <taxon>Stachybotryaceae</taxon>
        <taxon>Stachybotrys</taxon>
    </lineage>
</organism>
<dbReference type="InterPro" id="IPR011333">
    <property type="entry name" value="SKP1/BTB/POZ_sf"/>
</dbReference>
<evidence type="ECO:0000313" key="1">
    <source>
        <dbReference type="EMBL" id="KEY74827.1"/>
    </source>
</evidence>